<organism evidence="2 3">
    <name type="scientific">Streptomyces coacervatus</name>
    <dbReference type="NCBI Taxonomy" id="647381"/>
    <lineage>
        <taxon>Bacteria</taxon>
        <taxon>Bacillati</taxon>
        <taxon>Actinomycetota</taxon>
        <taxon>Actinomycetes</taxon>
        <taxon>Kitasatosporales</taxon>
        <taxon>Streptomycetaceae</taxon>
        <taxon>Streptomyces</taxon>
    </lineage>
</organism>
<sequence length="163" mass="16750">MRLRTMAGAFAVAIALVATSSQTALADPSPNPGPPEITVTAQDVSPETVVECDFYASKPIHSGDRMTGTGGIATCSGGPAACTSEVDLEVYNDFSNRWMTTATKSQHKCAPPLRSATAAADCIHHSGDATHALRTSTLGTVVSSSGHTASGTAYSDVLYLACE</sequence>
<keyword evidence="1" id="KW-0732">Signal</keyword>
<dbReference type="EMBL" id="BAABDE010000005">
    <property type="protein sequence ID" value="GAA3774573.1"/>
    <property type="molecule type" value="Genomic_DNA"/>
</dbReference>
<dbReference type="RefSeq" id="WP_275780793.1">
    <property type="nucleotide sequence ID" value="NZ_BAABDE010000005.1"/>
</dbReference>
<accession>A0ABP7GZ37</accession>
<keyword evidence="3" id="KW-1185">Reference proteome</keyword>
<feature type="signal peptide" evidence="1">
    <location>
        <begin position="1"/>
        <end position="26"/>
    </location>
</feature>
<evidence type="ECO:0008006" key="4">
    <source>
        <dbReference type="Google" id="ProtNLM"/>
    </source>
</evidence>
<reference evidence="3" key="1">
    <citation type="journal article" date="2019" name="Int. J. Syst. Evol. Microbiol.">
        <title>The Global Catalogue of Microorganisms (GCM) 10K type strain sequencing project: providing services to taxonomists for standard genome sequencing and annotation.</title>
        <authorList>
            <consortium name="The Broad Institute Genomics Platform"/>
            <consortium name="The Broad Institute Genome Sequencing Center for Infectious Disease"/>
            <person name="Wu L."/>
            <person name="Ma J."/>
        </authorList>
    </citation>
    <scope>NUCLEOTIDE SEQUENCE [LARGE SCALE GENOMIC DNA]</scope>
    <source>
        <strain evidence="3">JCM 17138</strain>
    </source>
</reference>
<evidence type="ECO:0000313" key="2">
    <source>
        <dbReference type="EMBL" id="GAA3774573.1"/>
    </source>
</evidence>
<feature type="chain" id="PRO_5046099663" description="Secreted protein" evidence="1">
    <location>
        <begin position="27"/>
        <end position="163"/>
    </location>
</feature>
<comment type="caution">
    <text evidence="2">The sequence shown here is derived from an EMBL/GenBank/DDBJ whole genome shotgun (WGS) entry which is preliminary data.</text>
</comment>
<evidence type="ECO:0000256" key="1">
    <source>
        <dbReference type="SAM" id="SignalP"/>
    </source>
</evidence>
<gene>
    <name evidence="2" type="ORF">GCM10022403_006840</name>
</gene>
<name>A0ABP7GZ37_9ACTN</name>
<evidence type="ECO:0000313" key="3">
    <source>
        <dbReference type="Proteomes" id="UP001501009"/>
    </source>
</evidence>
<dbReference type="Proteomes" id="UP001501009">
    <property type="component" value="Unassembled WGS sequence"/>
</dbReference>
<protein>
    <recommendedName>
        <fullName evidence="4">Secreted protein</fullName>
    </recommendedName>
</protein>
<proteinExistence type="predicted"/>